<dbReference type="GO" id="GO:0005634">
    <property type="term" value="C:nucleus"/>
    <property type="evidence" value="ECO:0007669"/>
    <property type="project" value="UniProtKB-ARBA"/>
</dbReference>
<keyword evidence="7" id="KW-1185">Reference proteome</keyword>
<dbReference type="InterPro" id="IPR004274">
    <property type="entry name" value="FCP1_dom"/>
</dbReference>
<dbReference type="FunFam" id="3.40.50.1000:FF:000015">
    <property type="entry name" value="CTD small phosphatase-like protein 2"/>
    <property type="match status" value="1"/>
</dbReference>
<sequence length="473" mass="53064">MPAPMKSKPSISSLSEGRGLHPCRQSIKISKSSRFDVKMSQQAVLEPSVKKHEDVSCWDMVSEEFDYEDLLSGANLQYQSPITSCGSSLAGRSGLLSSTCSPMLETIFSPTLELDDVHSKPLIHNNSDTNIEHLDVTHDERDDGGITSSNHLTSDMADFSISDIGVSNLDFDENSGNGDSIAGTHFPDYEFAGRNVAFELAEGYMILPFLEESMETSHTHDGESAEEAVVNSDDACLYLAIQQVKPSHEKINEDYCSGERDEVDGFDPHLFLRNLPELSEVVPAVWPMLLPKETRKTKPVTLVLDLDETLVHSTLDYCEDADFTFSVYFNMKEHTVYVRQRPHLRIFLERVAELFEVIVFTASQSIYAAQLLDKLDPDKQLISRRVYRESCIFFDGSYMKDLTVLGLDLAKVAIIDNSPQVFRLQVNNGIPIQSWFDDPSDCALIQLIPFLETLAEADDVRPIIANRFNNNEQ</sequence>
<reference evidence="6 7" key="1">
    <citation type="submission" date="2021-07" db="EMBL/GenBank/DDBJ databases">
        <title>The Aristolochia fimbriata genome: insights into angiosperm evolution, floral development and chemical biosynthesis.</title>
        <authorList>
            <person name="Jiao Y."/>
        </authorList>
    </citation>
    <scope>NUCLEOTIDE SEQUENCE [LARGE SCALE GENOMIC DNA]</scope>
    <source>
        <strain evidence="6">IBCAS-2021</strain>
        <tissue evidence="6">Leaf</tissue>
    </source>
</reference>
<evidence type="ECO:0000259" key="5">
    <source>
        <dbReference type="PROSITE" id="PS50969"/>
    </source>
</evidence>
<comment type="caution">
    <text evidence="6">The sequence shown here is derived from an EMBL/GenBank/DDBJ whole genome shotgun (WGS) entry which is preliminary data.</text>
</comment>
<dbReference type="NCBIfam" id="TIGR02251">
    <property type="entry name" value="HIF-SF_euk"/>
    <property type="match status" value="1"/>
</dbReference>
<dbReference type="CDD" id="cd07521">
    <property type="entry name" value="HAD_FCP1-like"/>
    <property type="match status" value="1"/>
</dbReference>
<comment type="similarity">
    <text evidence="4">Belongs to the CTDSPL2 family.</text>
</comment>
<dbReference type="SMART" id="SM00577">
    <property type="entry name" value="CPDc"/>
    <property type="match status" value="1"/>
</dbReference>
<dbReference type="GO" id="GO:0004721">
    <property type="term" value="F:phosphoprotein phosphatase activity"/>
    <property type="evidence" value="ECO:0007669"/>
    <property type="project" value="UniProtKB-KW"/>
</dbReference>
<dbReference type="EMBL" id="JAINDJ010000005">
    <property type="protein sequence ID" value="KAG9447509.1"/>
    <property type="molecule type" value="Genomic_DNA"/>
</dbReference>
<accession>A0AAV7EFQ9</accession>
<dbReference type="InterPro" id="IPR011948">
    <property type="entry name" value="Dullard_phosphatase"/>
</dbReference>
<evidence type="ECO:0000256" key="2">
    <source>
        <dbReference type="ARBA" id="ARBA00022912"/>
    </source>
</evidence>
<keyword evidence="1" id="KW-0378">Hydrolase</keyword>
<name>A0AAV7EFQ9_ARIFI</name>
<comment type="function">
    <text evidence="3">Probable phosphatase.</text>
</comment>
<dbReference type="AlphaFoldDB" id="A0AAV7EFQ9"/>
<dbReference type="PANTHER" id="PTHR12210">
    <property type="entry name" value="DULLARD PROTEIN PHOSPHATASE"/>
    <property type="match status" value="1"/>
</dbReference>
<evidence type="ECO:0000256" key="4">
    <source>
        <dbReference type="ARBA" id="ARBA00038355"/>
    </source>
</evidence>
<keyword evidence="2" id="KW-0904">Protein phosphatase</keyword>
<dbReference type="SUPFAM" id="SSF56784">
    <property type="entry name" value="HAD-like"/>
    <property type="match status" value="1"/>
</dbReference>
<dbReference type="PROSITE" id="PS50969">
    <property type="entry name" value="FCP1"/>
    <property type="match status" value="1"/>
</dbReference>
<proteinExistence type="inferred from homology"/>
<evidence type="ECO:0000256" key="1">
    <source>
        <dbReference type="ARBA" id="ARBA00022801"/>
    </source>
</evidence>
<protein>
    <recommendedName>
        <fullName evidence="5">FCP1 homology domain-containing protein</fullName>
    </recommendedName>
</protein>
<dbReference type="InterPro" id="IPR036412">
    <property type="entry name" value="HAD-like_sf"/>
</dbReference>
<dbReference type="InterPro" id="IPR023214">
    <property type="entry name" value="HAD_sf"/>
</dbReference>
<gene>
    <name evidence="6" type="ORF">H6P81_013637</name>
</gene>
<evidence type="ECO:0000313" key="6">
    <source>
        <dbReference type="EMBL" id="KAG9447509.1"/>
    </source>
</evidence>
<evidence type="ECO:0000313" key="7">
    <source>
        <dbReference type="Proteomes" id="UP000825729"/>
    </source>
</evidence>
<organism evidence="6 7">
    <name type="scientific">Aristolochia fimbriata</name>
    <name type="common">White veined hardy Dutchman's pipe vine</name>
    <dbReference type="NCBI Taxonomy" id="158543"/>
    <lineage>
        <taxon>Eukaryota</taxon>
        <taxon>Viridiplantae</taxon>
        <taxon>Streptophyta</taxon>
        <taxon>Embryophyta</taxon>
        <taxon>Tracheophyta</taxon>
        <taxon>Spermatophyta</taxon>
        <taxon>Magnoliopsida</taxon>
        <taxon>Magnoliidae</taxon>
        <taxon>Piperales</taxon>
        <taxon>Aristolochiaceae</taxon>
        <taxon>Aristolochia</taxon>
    </lineage>
</organism>
<dbReference type="Pfam" id="PF03031">
    <property type="entry name" value="NIF"/>
    <property type="match status" value="1"/>
</dbReference>
<dbReference type="Gene3D" id="3.40.50.1000">
    <property type="entry name" value="HAD superfamily/HAD-like"/>
    <property type="match status" value="1"/>
</dbReference>
<evidence type="ECO:0000256" key="3">
    <source>
        <dbReference type="ARBA" id="ARBA00037324"/>
    </source>
</evidence>
<feature type="domain" description="FCP1 homology" evidence="5">
    <location>
        <begin position="295"/>
        <end position="454"/>
    </location>
</feature>
<dbReference type="Proteomes" id="UP000825729">
    <property type="component" value="Unassembled WGS sequence"/>
</dbReference>
<dbReference type="InterPro" id="IPR050365">
    <property type="entry name" value="TIM50"/>
</dbReference>